<dbReference type="Gene3D" id="3.40.50.1100">
    <property type="match status" value="2"/>
</dbReference>
<keyword evidence="7 10" id="KW-0663">Pyridoxal phosphate</keyword>
<dbReference type="InterPro" id="IPR050214">
    <property type="entry name" value="Cys_Synth/Cystath_Beta-Synth"/>
</dbReference>
<dbReference type="Proteomes" id="UP000027284">
    <property type="component" value="Unassembled WGS sequence"/>
</dbReference>
<dbReference type="NCBIfam" id="TIGR01139">
    <property type="entry name" value="cysK"/>
    <property type="match status" value="1"/>
</dbReference>
<evidence type="ECO:0000259" key="13">
    <source>
        <dbReference type="Pfam" id="PF00291"/>
    </source>
</evidence>
<dbReference type="FunFam" id="3.40.50.1100:FF:000003">
    <property type="entry name" value="Cystathionine beta-synthase"/>
    <property type="match status" value="1"/>
</dbReference>
<feature type="modified residue" description="N6-(pyridoxal phosphate)lysine" evidence="11">
    <location>
        <position position="43"/>
    </location>
</feature>
<sequence>MRVVTSVLELIGQTPLLRLQELEDGSAEIWAKLETANPGGSVKDRIGLGMVLAAEQDGRLSPGGTIVEATAGNTGIGLALAGVRRGYRVILVVPEKYSVEKQKLMRALGAEVVVTPTEQGMAGAQARAREITAATPGAVYVDQFSNPANPRTHELTTGPEIYQQTGGRLDAIVVGCGSGGTFMGAVRYLKSKLPELWAVAVEPQGSVLGGGPAGEHLVEGIGMDEIPPIMDRSLADEVITIPDPEAFAMVRRLARECGVLAGSSAGANVAAAVKVARRLGPGKRVVTVIPDSCERYLSKDILQLFPEAS</sequence>
<evidence type="ECO:0000256" key="11">
    <source>
        <dbReference type="PIRSR" id="PIRSR605856-51"/>
    </source>
</evidence>
<dbReference type="CDD" id="cd01561">
    <property type="entry name" value="CBS_like"/>
    <property type="match status" value="1"/>
</dbReference>
<evidence type="ECO:0000256" key="1">
    <source>
        <dbReference type="ARBA" id="ARBA00001933"/>
    </source>
</evidence>
<dbReference type="EC" id="2.5.1.47" evidence="4 12"/>
<dbReference type="InterPro" id="IPR001216">
    <property type="entry name" value="P-phosphate_BS"/>
</dbReference>
<evidence type="ECO:0000256" key="2">
    <source>
        <dbReference type="ARBA" id="ARBA00004962"/>
    </source>
</evidence>
<dbReference type="NCBIfam" id="TIGR01136">
    <property type="entry name" value="cysKM"/>
    <property type="match status" value="1"/>
</dbReference>
<keyword evidence="15" id="KW-1185">Reference proteome</keyword>
<dbReference type="RefSeq" id="WP_038049896.1">
    <property type="nucleotide sequence ID" value="NZ_JMFG01000023.1"/>
</dbReference>
<evidence type="ECO:0000256" key="9">
    <source>
        <dbReference type="ARBA" id="ARBA00047931"/>
    </source>
</evidence>
<evidence type="ECO:0000256" key="12">
    <source>
        <dbReference type="RuleBase" id="RU003985"/>
    </source>
</evidence>
<keyword evidence="6 12" id="KW-0808">Transferase</keyword>
<evidence type="ECO:0000256" key="6">
    <source>
        <dbReference type="ARBA" id="ARBA00022679"/>
    </source>
</evidence>
<dbReference type="EMBL" id="JMFG01000023">
    <property type="protein sequence ID" value="KDA53379.1"/>
    <property type="molecule type" value="Genomic_DNA"/>
</dbReference>
<comment type="pathway">
    <text evidence="2">Amino-acid biosynthesis; L-cysteine biosynthesis; L-cysteine from L-serine: step 2/2.</text>
</comment>
<keyword evidence="5 12" id="KW-0028">Amino-acid biosynthesis</keyword>
<dbReference type="FunFam" id="3.40.50.1100:FF:000118">
    <property type="entry name" value="Related to CYS4-cystathionine beta-synthase"/>
    <property type="match status" value="1"/>
</dbReference>
<feature type="binding site" evidence="10">
    <location>
        <position position="264"/>
    </location>
    <ligand>
        <name>pyridoxal 5'-phosphate</name>
        <dbReference type="ChEBI" id="CHEBI:597326"/>
    </ligand>
</feature>
<comment type="cofactor">
    <cofactor evidence="1 10 12">
        <name>pyridoxal 5'-phosphate</name>
        <dbReference type="ChEBI" id="CHEBI:597326"/>
    </cofactor>
</comment>
<comment type="catalytic activity">
    <reaction evidence="9 12">
        <text>O-acetyl-L-serine + hydrogen sulfide = L-cysteine + acetate</text>
        <dbReference type="Rhea" id="RHEA:14829"/>
        <dbReference type="ChEBI" id="CHEBI:29919"/>
        <dbReference type="ChEBI" id="CHEBI:30089"/>
        <dbReference type="ChEBI" id="CHEBI:35235"/>
        <dbReference type="ChEBI" id="CHEBI:58340"/>
        <dbReference type="EC" id="2.5.1.47"/>
    </reaction>
</comment>
<comment type="caution">
    <text evidence="14">The sequence shown here is derived from an EMBL/GenBank/DDBJ whole genome shotgun (WGS) entry which is preliminary data.</text>
</comment>
<comment type="similarity">
    <text evidence="3 12">Belongs to the cysteine synthase/cystathionine beta-synthase family.</text>
</comment>
<evidence type="ECO:0000313" key="15">
    <source>
        <dbReference type="Proteomes" id="UP000027284"/>
    </source>
</evidence>
<dbReference type="PANTHER" id="PTHR10314">
    <property type="entry name" value="CYSTATHIONINE BETA-SYNTHASE"/>
    <property type="match status" value="1"/>
</dbReference>
<dbReference type="InterPro" id="IPR005859">
    <property type="entry name" value="CysK"/>
</dbReference>
<dbReference type="InterPro" id="IPR001926">
    <property type="entry name" value="TrpB-like_PALP"/>
</dbReference>
<gene>
    <name evidence="14" type="ORF">EG19_06410</name>
</gene>
<protein>
    <recommendedName>
        <fullName evidence="4 12">Cysteine synthase</fullName>
        <ecNumber evidence="4 12">2.5.1.47</ecNumber>
    </recommendedName>
</protein>
<evidence type="ECO:0000256" key="7">
    <source>
        <dbReference type="ARBA" id="ARBA00022898"/>
    </source>
</evidence>
<evidence type="ECO:0000256" key="8">
    <source>
        <dbReference type="ARBA" id="ARBA00023192"/>
    </source>
</evidence>
<dbReference type="OrthoDB" id="9808024at2"/>
<evidence type="ECO:0000313" key="14">
    <source>
        <dbReference type="EMBL" id="KDA53379.1"/>
    </source>
</evidence>
<dbReference type="GO" id="GO:0004124">
    <property type="term" value="F:cysteine synthase activity"/>
    <property type="evidence" value="ECO:0007669"/>
    <property type="project" value="UniProtKB-UniRule"/>
</dbReference>
<keyword evidence="8 12" id="KW-0198">Cysteine biosynthesis</keyword>
<dbReference type="PROSITE" id="PS00901">
    <property type="entry name" value="CYS_SYNTHASE"/>
    <property type="match status" value="1"/>
</dbReference>
<organism evidence="14 15">
    <name type="scientific">Thermoanaerobaculum aquaticum</name>
    <dbReference type="NCBI Taxonomy" id="1312852"/>
    <lineage>
        <taxon>Bacteria</taxon>
        <taxon>Pseudomonadati</taxon>
        <taxon>Acidobacteriota</taxon>
        <taxon>Thermoanaerobaculia</taxon>
        <taxon>Thermoanaerobaculales</taxon>
        <taxon>Thermoanaerobaculaceae</taxon>
        <taxon>Thermoanaerobaculum</taxon>
    </lineage>
</organism>
<dbReference type="GO" id="GO:0006535">
    <property type="term" value="P:cysteine biosynthetic process from serine"/>
    <property type="evidence" value="ECO:0007669"/>
    <property type="project" value="UniProtKB-UniRule"/>
</dbReference>
<proteinExistence type="inferred from homology"/>
<dbReference type="SUPFAM" id="SSF53686">
    <property type="entry name" value="Tryptophan synthase beta subunit-like PLP-dependent enzymes"/>
    <property type="match status" value="1"/>
</dbReference>
<evidence type="ECO:0000256" key="5">
    <source>
        <dbReference type="ARBA" id="ARBA00022605"/>
    </source>
</evidence>
<accession>A0A062XVJ3</accession>
<dbReference type="Pfam" id="PF00291">
    <property type="entry name" value="PALP"/>
    <property type="match status" value="1"/>
</dbReference>
<evidence type="ECO:0000256" key="4">
    <source>
        <dbReference type="ARBA" id="ARBA00012681"/>
    </source>
</evidence>
<dbReference type="InterPro" id="IPR036052">
    <property type="entry name" value="TrpB-like_PALP_sf"/>
</dbReference>
<dbReference type="AlphaFoldDB" id="A0A062XVJ3"/>
<feature type="binding site" evidence="10">
    <location>
        <position position="73"/>
    </location>
    <ligand>
        <name>pyridoxal 5'-phosphate</name>
        <dbReference type="ChEBI" id="CHEBI:597326"/>
    </ligand>
</feature>
<dbReference type="InterPro" id="IPR005856">
    <property type="entry name" value="Cys_synth"/>
</dbReference>
<dbReference type="STRING" id="1312852.EG19_06410"/>
<evidence type="ECO:0000256" key="10">
    <source>
        <dbReference type="PIRSR" id="PIRSR605856-50"/>
    </source>
</evidence>
<evidence type="ECO:0000256" key="3">
    <source>
        <dbReference type="ARBA" id="ARBA00007103"/>
    </source>
</evidence>
<reference evidence="14 15" key="1">
    <citation type="submission" date="2014-04" db="EMBL/GenBank/DDBJ databases">
        <title>The Genome Sequence of Thermoanaerobaculum aquaticum MP-01, The First Cultivated Group 23 Acidobacterium.</title>
        <authorList>
            <person name="Stamps B.W."/>
            <person name="Losey N.A."/>
            <person name="Lawson P.A."/>
            <person name="Stevenson B.S."/>
        </authorList>
    </citation>
    <scope>NUCLEOTIDE SEQUENCE [LARGE SCALE GENOMIC DNA]</scope>
    <source>
        <strain evidence="14 15">MP-01</strain>
    </source>
</reference>
<name>A0A062XVJ3_9BACT</name>
<feature type="domain" description="Tryptophan synthase beta chain-like PALP" evidence="13">
    <location>
        <begin position="8"/>
        <end position="291"/>
    </location>
</feature>
<feature type="binding site" evidence="10">
    <location>
        <begin position="177"/>
        <end position="181"/>
    </location>
    <ligand>
        <name>pyridoxal 5'-phosphate</name>
        <dbReference type="ChEBI" id="CHEBI:597326"/>
    </ligand>
</feature>